<dbReference type="SUPFAM" id="SSF51735">
    <property type="entry name" value="NAD(P)-binding Rossmann-fold domains"/>
    <property type="match status" value="1"/>
</dbReference>
<dbReference type="PANTHER" id="PTHR14097:SF7">
    <property type="entry name" value="OXIDOREDUCTASE HTATIP2"/>
    <property type="match status" value="1"/>
</dbReference>
<keyword evidence="2" id="KW-1185">Reference proteome</keyword>
<dbReference type="InterPro" id="IPR014843">
    <property type="entry name" value="Him1/Fmp52"/>
</dbReference>
<organism evidence="1 2">
    <name type="scientific">Vibrio genomosp. F6 str. FF-238</name>
    <dbReference type="NCBI Taxonomy" id="1191298"/>
    <lineage>
        <taxon>Bacteria</taxon>
        <taxon>Pseudomonadati</taxon>
        <taxon>Pseudomonadota</taxon>
        <taxon>Gammaproteobacteria</taxon>
        <taxon>Vibrionales</taxon>
        <taxon>Vibrionaceae</taxon>
        <taxon>Vibrio</taxon>
    </lineage>
</organism>
<sequence>MSIHGDNTHVIIAGASGLIGQDLLHRLNSESAISSIYALSRRPLNIHQSQASAPDKVHTIIDNELRVTQWDDSFEKPSIGFICLGTTLKQAGSKQALEKVDYDLVCHVAQTMLLLGVKRIAVVSSYGATKDSLSHYLKCKGKMEQTVSKMGFEQVVFMRPGPLVGVRTTPRSDEKMLQFVMKFIKPLMLGKFANFIPIPAEDVAQAMLFKMFQPQHHSIDILNSIEMRALLSKYQ</sequence>
<dbReference type="Proteomes" id="UP000094165">
    <property type="component" value="Unassembled WGS sequence"/>
</dbReference>
<dbReference type="InterPro" id="IPR036291">
    <property type="entry name" value="NAD(P)-bd_dom_sf"/>
</dbReference>
<dbReference type="EMBL" id="AJYW02000205">
    <property type="protein sequence ID" value="OEE74098.1"/>
    <property type="molecule type" value="Genomic_DNA"/>
</dbReference>
<proteinExistence type="predicted"/>
<dbReference type="Pfam" id="PF08732">
    <property type="entry name" value="HIM1"/>
    <property type="match status" value="1"/>
</dbReference>
<evidence type="ECO:0000313" key="1">
    <source>
        <dbReference type="EMBL" id="OEE74098.1"/>
    </source>
</evidence>
<evidence type="ECO:0000313" key="2">
    <source>
        <dbReference type="Proteomes" id="UP000094165"/>
    </source>
</evidence>
<dbReference type="RefSeq" id="WP_017052301.1">
    <property type="nucleotide sequence ID" value="NZ_AJYW02000205.1"/>
</dbReference>
<dbReference type="AlphaFoldDB" id="A0A1E5CWS3"/>
<comment type="caution">
    <text evidence="1">The sequence shown here is derived from an EMBL/GenBank/DDBJ whole genome shotgun (WGS) entry which is preliminary data.</text>
</comment>
<name>A0A1E5CWS3_9VIBR</name>
<dbReference type="Gene3D" id="3.40.50.720">
    <property type="entry name" value="NAD(P)-binding Rossmann-like Domain"/>
    <property type="match status" value="1"/>
</dbReference>
<reference evidence="1 2" key="1">
    <citation type="journal article" date="2012" name="Science">
        <title>Ecological populations of bacteria act as socially cohesive units of antibiotic production and resistance.</title>
        <authorList>
            <person name="Cordero O.X."/>
            <person name="Wildschutte H."/>
            <person name="Kirkup B."/>
            <person name="Proehl S."/>
            <person name="Ngo L."/>
            <person name="Hussain F."/>
            <person name="Le Roux F."/>
            <person name="Mincer T."/>
            <person name="Polz M.F."/>
        </authorList>
    </citation>
    <scope>NUCLEOTIDE SEQUENCE [LARGE SCALE GENOMIC DNA]</scope>
    <source>
        <strain evidence="1 2">FF-238</strain>
    </source>
</reference>
<protein>
    <submittedName>
        <fullName evidence="1">Nucleoside-diphosphate sugar epimerase</fullName>
    </submittedName>
</protein>
<accession>A0A1E5CWS3</accession>
<gene>
    <name evidence="1" type="ORF">A130_18340</name>
</gene>
<dbReference type="PANTHER" id="PTHR14097">
    <property type="entry name" value="OXIDOREDUCTASE HTATIP2"/>
    <property type="match status" value="1"/>
</dbReference>